<dbReference type="Pfam" id="PF00903">
    <property type="entry name" value="Glyoxalase"/>
    <property type="match status" value="1"/>
</dbReference>
<evidence type="ECO:0000259" key="2">
    <source>
        <dbReference type="PROSITE" id="PS51819"/>
    </source>
</evidence>
<gene>
    <name evidence="3" type="ORF">HZ995_06715</name>
</gene>
<evidence type="ECO:0000256" key="1">
    <source>
        <dbReference type="SAM" id="Phobius"/>
    </source>
</evidence>
<dbReference type="PROSITE" id="PS51819">
    <property type="entry name" value="VOC"/>
    <property type="match status" value="1"/>
</dbReference>
<dbReference type="Proteomes" id="UP000665026">
    <property type="component" value="Chromosome"/>
</dbReference>
<dbReference type="InterPro" id="IPR029068">
    <property type="entry name" value="Glyas_Bleomycin-R_OHBP_Dase"/>
</dbReference>
<dbReference type="KEGG" id="cact:HZ995_06715"/>
<accession>A0A975ES66</accession>
<dbReference type="EMBL" id="CP060010">
    <property type="protein sequence ID" value="QTN37188.1"/>
    <property type="molecule type" value="Genomic_DNA"/>
</dbReference>
<dbReference type="InterPro" id="IPR037523">
    <property type="entry name" value="VOC_core"/>
</dbReference>
<feature type="transmembrane region" description="Helical" evidence="1">
    <location>
        <begin position="319"/>
        <end position="340"/>
    </location>
</feature>
<dbReference type="InterPro" id="IPR052164">
    <property type="entry name" value="Anthracycline_SecMetBiosynth"/>
</dbReference>
<keyword evidence="1" id="KW-1133">Transmembrane helix</keyword>
<proteinExistence type="predicted"/>
<dbReference type="PANTHER" id="PTHR33993:SF14">
    <property type="entry name" value="GB|AAF24581.1"/>
    <property type="match status" value="1"/>
</dbReference>
<dbReference type="CDD" id="cd07247">
    <property type="entry name" value="SgaA_N_like"/>
    <property type="match status" value="1"/>
</dbReference>
<sequence>MAHGEFIWCDLSTFRPDVTKPFYSELFGWAYEGLTQPDGTAYDVAGTQHGASAAIYQMPPKFVEIGMPSFWMPYIDVEDINAACETALSLGGRVEIGPISWGDFGQVALIRDPLGAGFTVMQGGMPDTSAITPTSGHAMAFALYVSDADAVSGFYNALFGWTLDPQGTETSFNVISKTGAQVAELHQMPDEERGKEQFWSIQFATENLAASKATLLVQGGEVVFEGEGTLLARDPDRGAFFVTEVKSAATPSIPTTTKPTPAKPDTKWRTWVGLGIVYLALFTNLNWLWGILFLMWTIPALRSGETFFVEPISRRDTPGLYWVLIITWIGLSLLLFWYGWGV</sequence>
<dbReference type="SUPFAM" id="SSF54593">
    <property type="entry name" value="Glyoxalase/Bleomycin resistance protein/Dihydroxybiphenyl dioxygenase"/>
    <property type="match status" value="2"/>
</dbReference>
<name>A0A975ES66_9RHOB</name>
<keyword evidence="1" id="KW-0812">Transmembrane</keyword>
<reference evidence="3" key="1">
    <citation type="submission" date="2020-07" db="EMBL/GenBank/DDBJ databases">
        <title>Genome sequences of bacteria associated with the marine, planktonic diatom Thalassiosira profunda strain ECT2AJA-044.</title>
        <authorList>
            <person name="Gargas C.B."/>
            <person name="Roberts W.R."/>
            <person name="Alverson A.J."/>
        </authorList>
    </citation>
    <scope>NUCLEOTIDE SEQUENCE</scope>
    <source>
        <strain evidence="3">ECT2AJA-044</strain>
    </source>
</reference>
<dbReference type="RefSeq" id="WP_209357888.1">
    <property type="nucleotide sequence ID" value="NZ_CP060010.1"/>
</dbReference>
<dbReference type="AlphaFoldDB" id="A0A975ES66"/>
<evidence type="ECO:0000313" key="3">
    <source>
        <dbReference type="EMBL" id="QTN37188.1"/>
    </source>
</evidence>
<protein>
    <submittedName>
        <fullName evidence="3">VOC family protein</fullName>
    </submittedName>
</protein>
<dbReference type="Gene3D" id="3.10.180.10">
    <property type="entry name" value="2,3-Dihydroxybiphenyl 1,2-Dioxygenase, domain 1"/>
    <property type="match status" value="2"/>
</dbReference>
<dbReference type="PANTHER" id="PTHR33993">
    <property type="entry name" value="GLYOXALASE-RELATED"/>
    <property type="match status" value="1"/>
</dbReference>
<feature type="domain" description="VOC" evidence="2">
    <location>
        <begin position="5"/>
        <end position="123"/>
    </location>
</feature>
<keyword evidence="1" id="KW-0472">Membrane</keyword>
<evidence type="ECO:0000313" key="4">
    <source>
        <dbReference type="Proteomes" id="UP000665026"/>
    </source>
</evidence>
<organism evidence="3 4">
    <name type="scientific">Cognatishimia activa</name>
    <dbReference type="NCBI Taxonomy" id="1715691"/>
    <lineage>
        <taxon>Bacteria</taxon>
        <taxon>Pseudomonadati</taxon>
        <taxon>Pseudomonadota</taxon>
        <taxon>Alphaproteobacteria</taxon>
        <taxon>Rhodobacterales</taxon>
        <taxon>Paracoccaceae</taxon>
        <taxon>Cognatishimia</taxon>
    </lineage>
</organism>
<dbReference type="InterPro" id="IPR004360">
    <property type="entry name" value="Glyas_Fos-R_dOase_dom"/>
</dbReference>
<feature type="transmembrane region" description="Helical" evidence="1">
    <location>
        <begin position="271"/>
        <end position="298"/>
    </location>
</feature>